<protein>
    <submittedName>
        <fullName evidence="3">Histidine N-acetyltransferase-like</fullName>
    </submittedName>
</protein>
<sequence length="336" mass="38055">MEAGCLGEKDGLTFWLARPEDYDDVMAISEDIYWGDDYLPHRYHTWMTEPNRVVILARRERKLVALESGLVVDGGQTVVGEGLRVCPTERGRGVAGVIQRFIEQYILQLYPSVRVRRLTREVNPGPEKLSKFKVLARRAILSLRGKAETFDGFISHLKAKLNTGEVSDGGSAHDSVELESKMITLMDHHQLKALLLDPDLPSRLQLPGGAIIQDWQPLQPVESNLEVLNRRNLTWLVDGCNEKPMFMSFHTPPYPIPLDGGAFRLNIDLFGTIPFLAKAALTAHLEKVRGELQGTVIFHVYMHPSLWEGMKQFCEGDEGVKQCKEFWEQFFLEVKG</sequence>
<dbReference type="OrthoDB" id="8889733at2759"/>
<gene>
    <name evidence="3" type="primary">LOC115816546</name>
</gene>
<dbReference type="PANTHER" id="PTHR47403:SF2">
    <property type="entry name" value="N-ACETYLTRANSFERASE 16,-LIKE"/>
    <property type="match status" value="1"/>
</dbReference>
<name>A0A6J2VQW7_CHACN</name>
<dbReference type="InterPro" id="IPR056483">
    <property type="entry name" value="Hisat_C"/>
</dbReference>
<evidence type="ECO:0000313" key="3">
    <source>
        <dbReference type="RefSeq" id="XP_030635375.1"/>
    </source>
</evidence>
<dbReference type="InterPro" id="IPR000182">
    <property type="entry name" value="GNAT_dom"/>
</dbReference>
<dbReference type="GO" id="GO:0016747">
    <property type="term" value="F:acyltransferase activity, transferring groups other than amino-acyl groups"/>
    <property type="evidence" value="ECO:0007669"/>
    <property type="project" value="InterPro"/>
</dbReference>
<dbReference type="Gene3D" id="3.40.630.30">
    <property type="match status" value="1"/>
</dbReference>
<dbReference type="InParanoid" id="A0A6J2VQW7"/>
<dbReference type="SUPFAM" id="SSF55729">
    <property type="entry name" value="Acyl-CoA N-acyltransferases (Nat)"/>
    <property type="match status" value="1"/>
</dbReference>
<dbReference type="GeneID" id="115816546"/>
<dbReference type="PROSITE" id="PS51186">
    <property type="entry name" value="GNAT"/>
    <property type="match status" value="1"/>
</dbReference>
<keyword evidence="2" id="KW-1185">Reference proteome</keyword>
<proteinExistence type="predicted"/>
<dbReference type="AlphaFoldDB" id="A0A6J2VQW7"/>
<dbReference type="InterPro" id="IPR016181">
    <property type="entry name" value="Acyl_CoA_acyltransferase"/>
</dbReference>
<accession>A0A6J2VQW7</accession>
<organism evidence="2 3">
    <name type="scientific">Chanos chanos</name>
    <name type="common">Milkfish</name>
    <name type="synonym">Mugil chanos</name>
    <dbReference type="NCBI Taxonomy" id="29144"/>
    <lineage>
        <taxon>Eukaryota</taxon>
        <taxon>Metazoa</taxon>
        <taxon>Chordata</taxon>
        <taxon>Craniata</taxon>
        <taxon>Vertebrata</taxon>
        <taxon>Euteleostomi</taxon>
        <taxon>Actinopterygii</taxon>
        <taxon>Neopterygii</taxon>
        <taxon>Teleostei</taxon>
        <taxon>Ostariophysi</taxon>
        <taxon>Gonorynchiformes</taxon>
        <taxon>Chanidae</taxon>
        <taxon>Chanos</taxon>
    </lineage>
</organism>
<dbReference type="Pfam" id="PF24066">
    <property type="entry name" value="Hisat_C"/>
    <property type="match status" value="1"/>
</dbReference>
<evidence type="ECO:0000313" key="2">
    <source>
        <dbReference type="Proteomes" id="UP000504632"/>
    </source>
</evidence>
<dbReference type="Proteomes" id="UP000504632">
    <property type="component" value="Chromosome 7"/>
</dbReference>
<dbReference type="RefSeq" id="XP_030635375.1">
    <property type="nucleotide sequence ID" value="XM_030779515.1"/>
</dbReference>
<reference evidence="3" key="1">
    <citation type="submission" date="2025-08" db="UniProtKB">
        <authorList>
            <consortium name="RefSeq"/>
        </authorList>
    </citation>
    <scope>IDENTIFICATION</scope>
</reference>
<feature type="domain" description="N-acetyltransferase" evidence="1">
    <location>
        <begin position="12"/>
        <end position="163"/>
    </location>
</feature>
<dbReference type="PANTHER" id="PTHR47403">
    <property type="entry name" value="LOC100145250 PROTEIN"/>
    <property type="match status" value="1"/>
</dbReference>
<evidence type="ECO:0000259" key="1">
    <source>
        <dbReference type="PROSITE" id="PS51186"/>
    </source>
</evidence>